<keyword evidence="8" id="KW-1185">Reference proteome</keyword>
<evidence type="ECO:0000259" key="6">
    <source>
        <dbReference type="Pfam" id="PF02872"/>
    </source>
</evidence>
<dbReference type="Pfam" id="PF00149">
    <property type="entry name" value="Metallophos"/>
    <property type="match status" value="1"/>
</dbReference>
<comment type="caution">
    <text evidence="7">The sequence shown here is derived from an EMBL/GenBank/DDBJ whole genome shotgun (WGS) entry which is preliminary data.</text>
</comment>
<dbReference type="Gene3D" id="3.60.21.10">
    <property type="match status" value="1"/>
</dbReference>
<dbReference type="GO" id="GO:0000166">
    <property type="term" value="F:nucleotide binding"/>
    <property type="evidence" value="ECO:0007669"/>
    <property type="project" value="UniProtKB-KW"/>
</dbReference>
<accession>A0A5M3N1V2</accession>
<dbReference type="Proteomes" id="UP000053558">
    <property type="component" value="Unassembled WGS sequence"/>
</dbReference>
<feature type="compositionally biased region" description="Basic and acidic residues" evidence="4">
    <location>
        <begin position="631"/>
        <end position="657"/>
    </location>
</feature>
<gene>
    <name evidence="7" type="ORF">CONPUDRAFT_118164</name>
</gene>
<dbReference type="SUPFAM" id="SSF55816">
    <property type="entry name" value="5'-nucleotidase (syn. UDP-sugar hydrolase), C-terminal domain"/>
    <property type="match status" value="1"/>
</dbReference>
<proteinExistence type="inferred from homology"/>
<dbReference type="GeneID" id="19199369"/>
<organism evidence="7 8">
    <name type="scientific">Coniophora puteana (strain RWD-64-598)</name>
    <name type="common">Brown rot fungus</name>
    <dbReference type="NCBI Taxonomy" id="741705"/>
    <lineage>
        <taxon>Eukaryota</taxon>
        <taxon>Fungi</taxon>
        <taxon>Dikarya</taxon>
        <taxon>Basidiomycota</taxon>
        <taxon>Agaricomycotina</taxon>
        <taxon>Agaricomycetes</taxon>
        <taxon>Agaricomycetidae</taxon>
        <taxon>Boletales</taxon>
        <taxon>Coniophorineae</taxon>
        <taxon>Coniophoraceae</taxon>
        <taxon>Coniophora</taxon>
    </lineage>
</organism>
<comment type="similarity">
    <text evidence="1 3">Belongs to the 5'-nucleotidase family.</text>
</comment>
<evidence type="ECO:0000313" key="8">
    <source>
        <dbReference type="Proteomes" id="UP000053558"/>
    </source>
</evidence>
<feature type="domain" description="5'-Nucleotidase C-terminal" evidence="6">
    <location>
        <begin position="355"/>
        <end position="527"/>
    </location>
</feature>
<evidence type="ECO:0000256" key="2">
    <source>
        <dbReference type="ARBA" id="ARBA00022729"/>
    </source>
</evidence>
<dbReference type="InterPro" id="IPR006179">
    <property type="entry name" value="5_nucleotidase/apyrase"/>
</dbReference>
<feature type="region of interest" description="Disordered" evidence="4">
    <location>
        <begin position="561"/>
        <end position="595"/>
    </location>
</feature>
<evidence type="ECO:0000256" key="3">
    <source>
        <dbReference type="RuleBase" id="RU362119"/>
    </source>
</evidence>
<keyword evidence="3" id="KW-0378">Hydrolase</keyword>
<dbReference type="InterPro" id="IPR029052">
    <property type="entry name" value="Metallo-depent_PP-like"/>
</dbReference>
<dbReference type="Pfam" id="PF02872">
    <property type="entry name" value="5_nucleotid_C"/>
    <property type="match status" value="1"/>
</dbReference>
<dbReference type="OMA" id="GETWYDF"/>
<dbReference type="GO" id="GO:0016787">
    <property type="term" value="F:hydrolase activity"/>
    <property type="evidence" value="ECO:0007669"/>
    <property type="project" value="UniProtKB-KW"/>
</dbReference>
<protein>
    <submittedName>
        <fullName evidence="7">Metallo-dependent phosphatase</fullName>
    </submittedName>
</protein>
<dbReference type="PANTHER" id="PTHR11575:SF48">
    <property type="entry name" value="5'-NUCLEOTIDASE"/>
    <property type="match status" value="1"/>
</dbReference>
<dbReference type="RefSeq" id="XP_007764874.1">
    <property type="nucleotide sequence ID" value="XM_007766684.1"/>
</dbReference>
<sequence length="695" mass="76770">MTELSILHFNDVYRVTPQKLSSSSSETVDVTQFASLLESVRDQWSLRSDGKKDGLCLFSGDVFAPSVESTVTRGSHMVPVMNILAPDVSLTGNHDFDFGYPHLSKLIQDTKFPWVLSNIIDENTGKVPEHLHAFQIIERKGVRVGIIGLVEKEWIATVSSWPDNFKYQDMAETGQDLSKQLRDPDGEHKCDIIIALTHARVPNDLSLAKALHACSPSAQHSASIADQHGADIVLGGHDHLYFVSKGTEKWEGYDLDQKVLGAEKDEGDVLVIKSGTDFRDLSEFTLTLSDTPEGSVRRKVISGICGKYHRTRSDLPSHMALKKILGSLLSDVSESLKAPVCITEVELNLHSDIIRTRESAAPNWFADVLRHTYDDALSSNGERTETDGVFICAGTLRGDSVYAPGEITLGNIMEILPFEDPLVVIELDGAAIWDALESALSTWPAQEGRFPVISGFRVSWDSKRPAGQRVLGVWLIPESSPTTPADNESRPPNEGDAPIPRSREGRKYIMVTREYMAQGHDGYGAMKGAKYLIDDESGMIMSSVVRKYLLGSRFVSRMARLKDNEGGAPPKSSVDSKDGTSAHGHLHHKTSNIIDREMHRQTVARKWQHAAQLATRAIKDLHHHPHRRVRDHLGVSGREHMSDVDCYDGSRARKGEKSLPSVGQDEDKSKNPIEDLLVIHPEVDGRLKDESAAAA</sequence>
<evidence type="ECO:0000313" key="7">
    <source>
        <dbReference type="EMBL" id="EIW85370.1"/>
    </source>
</evidence>
<dbReference type="PRINTS" id="PR01607">
    <property type="entry name" value="APYRASEFAMLY"/>
</dbReference>
<dbReference type="GO" id="GO:0009166">
    <property type="term" value="P:nucleotide catabolic process"/>
    <property type="evidence" value="ECO:0007669"/>
    <property type="project" value="InterPro"/>
</dbReference>
<feature type="compositionally biased region" description="Basic and acidic residues" evidence="4">
    <location>
        <begin position="681"/>
        <end position="695"/>
    </location>
</feature>
<dbReference type="Gene3D" id="3.90.780.10">
    <property type="entry name" value="5'-Nucleotidase, C-terminal domain"/>
    <property type="match status" value="1"/>
</dbReference>
<evidence type="ECO:0000256" key="4">
    <source>
        <dbReference type="SAM" id="MobiDB-lite"/>
    </source>
</evidence>
<feature type="region of interest" description="Disordered" evidence="4">
    <location>
        <begin position="618"/>
        <end position="695"/>
    </location>
</feature>
<dbReference type="PANTHER" id="PTHR11575">
    <property type="entry name" value="5'-NUCLEOTIDASE-RELATED"/>
    <property type="match status" value="1"/>
</dbReference>
<keyword evidence="3" id="KW-0547">Nucleotide-binding</keyword>
<evidence type="ECO:0000256" key="1">
    <source>
        <dbReference type="ARBA" id="ARBA00006654"/>
    </source>
</evidence>
<keyword evidence="2" id="KW-0732">Signal</keyword>
<feature type="domain" description="Calcineurin-like phosphoesterase" evidence="5">
    <location>
        <begin position="5"/>
        <end position="240"/>
    </location>
</feature>
<dbReference type="EMBL" id="JH711574">
    <property type="protein sequence ID" value="EIW85370.1"/>
    <property type="molecule type" value="Genomic_DNA"/>
</dbReference>
<name>A0A5M3N1V2_CONPW</name>
<evidence type="ECO:0000259" key="5">
    <source>
        <dbReference type="Pfam" id="PF00149"/>
    </source>
</evidence>
<dbReference type="InterPro" id="IPR004843">
    <property type="entry name" value="Calcineurin-like_PHP"/>
</dbReference>
<dbReference type="OrthoDB" id="10252235at2759"/>
<dbReference type="AlphaFoldDB" id="A0A5M3N1V2"/>
<reference evidence="8" key="1">
    <citation type="journal article" date="2012" name="Science">
        <title>The Paleozoic origin of enzymatic lignin decomposition reconstructed from 31 fungal genomes.</title>
        <authorList>
            <person name="Floudas D."/>
            <person name="Binder M."/>
            <person name="Riley R."/>
            <person name="Barry K."/>
            <person name="Blanchette R.A."/>
            <person name="Henrissat B."/>
            <person name="Martinez A.T."/>
            <person name="Otillar R."/>
            <person name="Spatafora J.W."/>
            <person name="Yadav J.S."/>
            <person name="Aerts A."/>
            <person name="Benoit I."/>
            <person name="Boyd A."/>
            <person name="Carlson A."/>
            <person name="Copeland A."/>
            <person name="Coutinho P.M."/>
            <person name="de Vries R.P."/>
            <person name="Ferreira P."/>
            <person name="Findley K."/>
            <person name="Foster B."/>
            <person name="Gaskell J."/>
            <person name="Glotzer D."/>
            <person name="Gorecki P."/>
            <person name="Heitman J."/>
            <person name="Hesse C."/>
            <person name="Hori C."/>
            <person name="Igarashi K."/>
            <person name="Jurgens J.A."/>
            <person name="Kallen N."/>
            <person name="Kersten P."/>
            <person name="Kohler A."/>
            <person name="Kuees U."/>
            <person name="Kumar T.K.A."/>
            <person name="Kuo A."/>
            <person name="LaButti K."/>
            <person name="Larrondo L.F."/>
            <person name="Lindquist E."/>
            <person name="Ling A."/>
            <person name="Lombard V."/>
            <person name="Lucas S."/>
            <person name="Lundell T."/>
            <person name="Martin R."/>
            <person name="McLaughlin D.J."/>
            <person name="Morgenstern I."/>
            <person name="Morin E."/>
            <person name="Murat C."/>
            <person name="Nagy L.G."/>
            <person name="Nolan M."/>
            <person name="Ohm R.A."/>
            <person name="Patyshakuliyeva A."/>
            <person name="Rokas A."/>
            <person name="Ruiz-Duenas F.J."/>
            <person name="Sabat G."/>
            <person name="Salamov A."/>
            <person name="Samejima M."/>
            <person name="Schmutz J."/>
            <person name="Slot J.C."/>
            <person name="St John F."/>
            <person name="Stenlid J."/>
            <person name="Sun H."/>
            <person name="Sun S."/>
            <person name="Syed K."/>
            <person name="Tsang A."/>
            <person name="Wiebenga A."/>
            <person name="Young D."/>
            <person name="Pisabarro A."/>
            <person name="Eastwood D.C."/>
            <person name="Martin F."/>
            <person name="Cullen D."/>
            <person name="Grigoriev I.V."/>
            <person name="Hibbett D.S."/>
        </authorList>
    </citation>
    <scope>NUCLEOTIDE SEQUENCE [LARGE SCALE GENOMIC DNA]</scope>
    <source>
        <strain evidence="8">RWD-64-598 SS2</strain>
    </source>
</reference>
<feature type="compositionally biased region" description="Basic residues" evidence="4">
    <location>
        <begin position="621"/>
        <end position="630"/>
    </location>
</feature>
<dbReference type="KEGG" id="cput:CONPUDRAFT_118164"/>
<dbReference type="InterPro" id="IPR008334">
    <property type="entry name" value="5'-Nucleotdase_C"/>
</dbReference>
<feature type="region of interest" description="Disordered" evidence="4">
    <location>
        <begin position="477"/>
        <end position="503"/>
    </location>
</feature>
<dbReference type="InterPro" id="IPR036907">
    <property type="entry name" value="5'-Nucleotdase_C_sf"/>
</dbReference>
<dbReference type="SUPFAM" id="SSF56300">
    <property type="entry name" value="Metallo-dependent phosphatases"/>
    <property type="match status" value="1"/>
</dbReference>